<protein>
    <submittedName>
        <fullName evidence="1">Uncharacterized protein</fullName>
    </submittedName>
</protein>
<evidence type="ECO:0000313" key="2">
    <source>
        <dbReference type="Proteomes" id="UP000317835"/>
    </source>
</evidence>
<reference evidence="1 2" key="1">
    <citation type="submission" date="2019-02" db="EMBL/GenBank/DDBJ databases">
        <title>Deep-cultivation of Planctomycetes and their phenomic and genomic characterization uncovers novel biology.</title>
        <authorList>
            <person name="Wiegand S."/>
            <person name="Jogler M."/>
            <person name="Boedeker C."/>
            <person name="Pinto D."/>
            <person name="Vollmers J."/>
            <person name="Rivas-Marin E."/>
            <person name="Kohn T."/>
            <person name="Peeters S.H."/>
            <person name="Heuer A."/>
            <person name="Rast P."/>
            <person name="Oberbeckmann S."/>
            <person name="Bunk B."/>
            <person name="Jeske O."/>
            <person name="Meyerdierks A."/>
            <person name="Storesund J.E."/>
            <person name="Kallscheuer N."/>
            <person name="Luecker S."/>
            <person name="Lage O.M."/>
            <person name="Pohl T."/>
            <person name="Merkel B.J."/>
            <person name="Hornburger P."/>
            <person name="Mueller R.-W."/>
            <person name="Bruemmer F."/>
            <person name="Labrenz M."/>
            <person name="Spormann A.M."/>
            <person name="Op den Camp H."/>
            <person name="Overmann J."/>
            <person name="Amann R."/>
            <person name="Jetten M.S.M."/>
            <person name="Mascher T."/>
            <person name="Medema M.H."/>
            <person name="Devos D.P."/>
            <person name="Kaster A.-K."/>
            <person name="Ovreas L."/>
            <person name="Rohde M."/>
            <person name="Galperin M.Y."/>
            <person name="Jogler C."/>
        </authorList>
    </citation>
    <scope>NUCLEOTIDE SEQUENCE [LARGE SCALE GENOMIC DNA]</scope>
    <source>
        <strain evidence="1 2">ElP</strain>
        <plasmid evidence="2">pelp_1</plasmid>
    </source>
</reference>
<name>A0A518HEP8_9BACT</name>
<accession>A0A518HEP8</accession>
<proteinExistence type="predicted"/>
<dbReference type="AlphaFoldDB" id="A0A518HEP8"/>
<keyword evidence="1" id="KW-0614">Plasmid</keyword>
<dbReference type="RefSeq" id="WP_145279556.1">
    <property type="nucleotide sequence ID" value="NZ_CP036427.1"/>
</dbReference>
<organism evidence="1 2">
    <name type="scientific">Tautonia plasticadhaerens</name>
    <dbReference type="NCBI Taxonomy" id="2527974"/>
    <lineage>
        <taxon>Bacteria</taxon>
        <taxon>Pseudomonadati</taxon>
        <taxon>Planctomycetota</taxon>
        <taxon>Planctomycetia</taxon>
        <taxon>Isosphaerales</taxon>
        <taxon>Isosphaeraceae</taxon>
        <taxon>Tautonia</taxon>
    </lineage>
</organism>
<evidence type="ECO:0000313" key="1">
    <source>
        <dbReference type="EMBL" id="QDV39314.1"/>
    </source>
</evidence>
<dbReference type="EMBL" id="CP036427">
    <property type="protein sequence ID" value="QDV39314.1"/>
    <property type="molecule type" value="Genomic_DNA"/>
</dbReference>
<sequence>MDDVFDVAGEGIAGGPVPRRAGAARKTIILMPDDPNCAFPRLKRYAFTVDDELQIQFEACIINGDSLACIFGHIADPLDEVLIPALRDIVGYLQHGGVEISRDVAGQIERSLRGFLDDLLHLPDRVAEGRAMTTRQQQDAAQEIGEWAMGQLQDDLAEQLAEWSCDQSLK</sequence>
<dbReference type="KEGG" id="tpla:ElP_72780"/>
<gene>
    <name evidence="1" type="ORF">ElP_72780</name>
</gene>
<geneLocation type="plasmid" evidence="2">
    <name>pelp_1</name>
</geneLocation>
<keyword evidence="2" id="KW-1185">Reference proteome</keyword>
<dbReference type="Proteomes" id="UP000317835">
    <property type="component" value="Plasmid pElP_1"/>
</dbReference>